<reference evidence="1" key="1">
    <citation type="submission" date="2021-05" db="EMBL/GenBank/DDBJ databases">
        <authorList>
            <person name="Pan Q."/>
            <person name="Jouanno E."/>
            <person name="Zahm M."/>
            <person name="Klopp C."/>
            <person name="Cabau C."/>
            <person name="Louis A."/>
            <person name="Berthelot C."/>
            <person name="Parey E."/>
            <person name="Roest Crollius H."/>
            <person name="Montfort J."/>
            <person name="Robinson-Rechavi M."/>
            <person name="Bouchez O."/>
            <person name="Lampietro C."/>
            <person name="Lopez Roques C."/>
            <person name="Donnadieu C."/>
            <person name="Postlethwait J."/>
            <person name="Bobe J."/>
            <person name="Dillon D."/>
            <person name="Chandos A."/>
            <person name="von Hippel F."/>
            <person name="Guiguen Y."/>
        </authorList>
    </citation>
    <scope>NUCLEOTIDE SEQUENCE</scope>
    <source>
        <strain evidence="1">YG-Jan2019</strain>
    </source>
</reference>
<name>A0ACC2HLK3_DALPE</name>
<gene>
    <name evidence="1" type="ORF">DPEC_G00010980</name>
</gene>
<dbReference type="EMBL" id="CM055728">
    <property type="protein sequence ID" value="KAJ8016786.1"/>
    <property type="molecule type" value="Genomic_DNA"/>
</dbReference>
<keyword evidence="2" id="KW-1185">Reference proteome</keyword>
<proteinExistence type="predicted"/>
<evidence type="ECO:0000313" key="1">
    <source>
        <dbReference type="EMBL" id="KAJ8016786.1"/>
    </source>
</evidence>
<evidence type="ECO:0000313" key="2">
    <source>
        <dbReference type="Proteomes" id="UP001157502"/>
    </source>
</evidence>
<dbReference type="Proteomes" id="UP001157502">
    <property type="component" value="Chromosome 1"/>
</dbReference>
<comment type="caution">
    <text evidence="1">The sequence shown here is derived from an EMBL/GenBank/DDBJ whole genome shotgun (WGS) entry which is preliminary data.</text>
</comment>
<accession>A0ACC2HLK3</accession>
<sequence length="140" mass="15548">MMDETVQVYPSPQSQIRFAIEAFKFIGMHNQVYISCAVILCEAGNSNTRCDQGCIDESFITTPPHNRPVREAVLETASHYISQGPLRMRRSTDSKAVLTLNLNLVFIGGCLLATVAMVCGVMLYRSSQSKIKYQPLPTSE</sequence>
<organism evidence="1 2">
    <name type="scientific">Dallia pectoralis</name>
    <name type="common">Alaska blackfish</name>
    <dbReference type="NCBI Taxonomy" id="75939"/>
    <lineage>
        <taxon>Eukaryota</taxon>
        <taxon>Metazoa</taxon>
        <taxon>Chordata</taxon>
        <taxon>Craniata</taxon>
        <taxon>Vertebrata</taxon>
        <taxon>Euteleostomi</taxon>
        <taxon>Actinopterygii</taxon>
        <taxon>Neopterygii</taxon>
        <taxon>Teleostei</taxon>
        <taxon>Protacanthopterygii</taxon>
        <taxon>Esociformes</taxon>
        <taxon>Umbridae</taxon>
        <taxon>Dallia</taxon>
    </lineage>
</organism>
<protein>
    <submittedName>
        <fullName evidence="1">Uncharacterized protein</fullName>
    </submittedName>
</protein>